<dbReference type="OrthoDB" id="9909657at2759"/>
<dbReference type="GO" id="GO:0003697">
    <property type="term" value="F:single-stranded DNA binding"/>
    <property type="evidence" value="ECO:0007669"/>
    <property type="project" value="TreeGrafter"/>
</dbReference>
<dbReference type="GeneID" id="117368905"/>
<evidence type="ECO:0000313" key="1">
    <source>
        <dbReference type="Proteomes" id="UP000515159"/>
    </source>
</evidence>
<dbReference type="PANTHER" id="PTHR35668:SF1">
    <property type="entry name" value="PROTEIN SHORTAGE IN CHIASMATA 1 ORTHOLOG"/>
    <property type="match status" value="1"/>
</dbReference>
<dbReference type="GO" id="GO:0016887">
    <property type="term" value="F:ATP hydrolysis activity"/>
    <property type="evidence" value="ECO:0007669"/>
    <property type="project" value="InterPro"/>
</dbReference>
<name>A0A6P8SQQ5_GEOSA</name>
<dbReference type="Pfam" id="PF17825">
    <property type="entry name" value="DUF5587"/>
    <property type="match status" value="2"/>
</dbReference>
<dbReference type="GO" id="GO:0000794">
    <property type="term" value="C:condensed nuclear chromosome"/>
    <property type="evidence" value="ECO:0007669"/>
    <property type="project" value="InterPro"/>
</dbReference>
<dbReference type="InterPro" id="IPR039991">
    <property type="entry name" value="SHOC1"/>
</dbReference>
<dbReference type="Proteomes" id="UP000515159">
    <property type="component" value="Chromosome 1"/>
</dbReference>
<dbReference type="CTD" id="158401"/>
<protein>
    <submittedName>
        <fullName evidence="2">Protein shortage in chiasmata 1 ortholog</fullName>
    </submittedName>
</protein>
<reference evidence="2" key="1">
    <citation type="submission" date="2025-08" db="UniProtKB">
        <authorList>
            <consortium name="RefSeq"/>
        </authorList>
    </citation>
    <scope>IDENTIFICATION</scope>
</reference>
<sequence length="1592" mass="182360">MFSAFKYHAVDYLSENVSRAKLSINWLLLPIPHYLHQNKNYCHTGLVADDKYRRPWRKDLPTYKSLMDDSALNEWEKTFCIKDLFEKKWESSTVFRISAKNMEVVPSSNPCSQADMEDFFHLLQNDWKEEYIHIDKFIFGATECEVKAQAFYILDDFLFIDYLGEYRKQLPSLPTLMSRLRMFPVTDPLLNSKGEIFTEEDIFRHCLTFPSCVKPQNDKENELHSLKEDFCPLSLVDKESLLLPVHLESTKTTNLSQLRNLPTVLELKEVLRLTPEDVSDYCTEAQIITEGFLDKLTAEIEISQYSPKVKGTDIKDYENMLECKDPVCYKLWHQFEVEMPLTPPYSLQRVQAKSLVRELRTEKMSPVHHNSLITTFTQKSLENSLWESEKYHISVSRLLLKVPLINEPTFQHQSTAELKRMLSVHLESPVLTPLEPNWWRDLALNLLCTDTVEKQNTDSCSLNNLLHNETEVFTAIRGVQLENWLEEKAFVTEEIYLSPTGRQMLSHSSSQKLIECSPPCCGSTQKHAAFPDMHTDVSRIREEMKKQSEAVEPMFLSNEEKKDDELALNLYTAAVEPPYSSRNQETTSNLSKGKEDDLDLLSNFIMLRSKQIASKSQTKVIQESPYLEAPKTNTPIPKASNLVACDSTPNVETDKEAKRNNIVIEILATATDCHAYHILEGMATPVLRKLKSMEILALMDQKFATIMFDRTRFFLKQQEKTVSDNCKQGKPNEKEIILFKHAALVHLLVTVRDLLLMCSLDAAIEYLSRAKEKYRSILDSCLDGIWKKLEIVQYIRKKEQEISPKITELQCQILQQLHNNHVDVQQFKVLIVVRMDSSCVKGVLINTLKVKGLKVMDAFPEEGKEKLGCKSVLDRLVKIVDLKRDFFNVLVGLIFKKEKHLQNDIKWHLVVFCFLGFFAKMSKLLFSTPLRACSCMIVHNRHIGADFPWAHFALVVEYDYIENSCWIELCTALNITHISLKTSLPDSLLERNTSINSADSFLLDIQIPYVFFSSEGLLNCPEILQLLESKYSFTFVERKSSHSLQLFGGTELYAVITIDECTVILIQNLEELNLEKSLDNIILRLAALSNQYSYCWIILYCKARLDSEYSLKENVLHNLALIYAVLVPFGLKSEELEVKVVITPGTEETALLIRQIADHTLMSSKRNPQEWLDKSWLSVLPSKAEQCLLAFPCVNPLVAQLMLHRGISLRWLLSATFDELYELFPEVPEKVLKHFSDITSLHQLSSSTSPEESQKVASSYSNTISSSTLLDPASVLRSSFGNHEKNQPYQGYDLFDKLQYSTDPAVSRSRNTYFSQPGMAEMESALVSVSPDHGHASCCEAPECETHGQCFLFQSNLDMVGNYGISVHSELGSDFFSSEKRQMGSGTTASPLKYIHRGTESVDLIGMQTGKVRMEHVSNPPVFRLENLGEPVYQNINKLKHLPLDTQMSPGLASINKWCPAENNSSMKDMPFQLNFKSFPIEHENLHITPVHKEEMLFWDEYPSVKRSNVFEHMPCHSATNASMDMYNSLTLHHTVGDIFDRKRHSGSSSSLRGSEIKTGIRFSPLRQLKRRRLSFEKIPGRSDGQTRLKFF</sequence>
<dbReference type="FunCoup" id="A0A6P8SQQ5">
    <property type="interactions" value="82"/>
</dbReference>
<dbReference type="InParanoid" id="A0A6P8SQQ5"/>
<gene>
    <name evidence="2" type="primary">SHOC1</name>
</gene>
<organism evidence="1 2">
    <name type="scientific">Geotrypetes seraphini</name>
    <name type="common">Gaboon caecilian</name>
    <name type="synonym">Caecilia seraphini</name>
    <dbReference type="NCBI Taxonomy" id="260995"/>
    <lineage>
        <taxon>Eukaryota</taxon>
        <taxon>Metazoa</taxon>
        <taxon>Chordata</taxon>
        <taxon>Craniata</taxon>
        <taxon>Vertebrata</taxon>
        <taxon>Euteleostomi</taxon>
        <taxon>Amphibia</taxon>
        <taxon>Gymnophiona</taxon>
        <taxon>Geotrypetes</taxon>
    </lineage>
</organism>
<dbReference type="PANTHER" id="PTHR35668">
    <property type="entry name" value="PROTEIN SHORTAGE IN CHIASMATA 1 ORTHOLOG"/>
    <property type="match status" value="1"/>
</dbReference>
<proteinExistence type="predicted"/>
<evidence type="ECO:0000313" key="2">
    <source>
        <dbReference type="RefSeq" id="XP_033818553.1"/>
    </source>
</evidence>
<dbReference type="GO" id="GO:0000712">
    <property type="term" value="P:resolution of meiotic recombination intermediates"/>
    <property type="evidence" value="ECO:0007669"/>
    <property type="project" value="InterPro"/>
</dbReference>
<dbReference type="RefSeq" id="XP_033818553.1">
    <property type="nucleotide sequence ID" value="XM_033962662.1"/>
</dbReference>
<dbReference type="KEGG" id="gsh:117368905"/>
<keyword evidence="1" id="KW-1185">Reference proteome</keyword>
<accession>A0A6P8SQQ5</accession>